<sequence>RRPGIDFIGLGSQLDRSVQLSHVDRAIFPAKSDIRLTVQVKEPEKEYKALMYWECKGWVSSRLPRDEKNARAGCRPAFQEMRKCKGWVSSRLFKILGCGTK</sequence>
<dbReference type="Proteomes" id="UP001341840">
    <property type="component" value="Unassembled WGS sequence"/>
</dbReference>
<proteinExistence type="predicted"/>
<feature type="non-terminal residue" evidence="1">
    <location>
        <position position="1"/>
    </location>
</feature>
<comment type="caution">
    <text evidence="1">The sequence shown here is derived from an EMBL/GenBank/DDBJ whole genome shotgun (WGS) entry which is preliminary data.</text>
</comment>
<accession>A0ABU6ZJY8</accession>
<evidence type="ECO:0000313" key="2">
    <source>
        <dbReference type="Proteomes" id="UP001341840"/>
    </source>
</evidence>
<gene>
    <name evidence="1" type="ORF">PIB30_062523</name>
</gene>
<name>A0ABU6ZJY8_9FABA</name>
<keyword evidence="2" id="KW-1185">Reference proteome</keyword>
<reference evidence="1 2" key="1">
    <citation type="journal article" date="2023" name="Plants (Basel)">
        <title>Bridging the Gap: Combining Genomics and Transcriptomics Approaches to Understand Stylosanthes scabra, an Orphan Legume from the Brazilian Caatinga.</title>
        <authorList>
            <person name="Ferreira-Neto J.R.C."/>
            <person name="da Silva M.D."/>
            <person name="Binneck E."/>
            <person name="de Melo N.F."/>
            <person name="da Silva R.H."/>
            <person name="de Melo A.L.T.M."/>
            <person name="Pandolfi V."/>
            <person name="Bustamante F.O."/>
            <person name="Brasileiro-Vidal A.C."/>
            <person name="Benko-Iseppon A.M."/>
        </authorList>
    </citation>
    <scope>NUCLEOTIDE SEQUENCE [LARGE SCALE GENOMIC DNA]</scope>
    <source>
        <tissue evidence="1">Leaves</tissue>
    </source>
</reference>
<protein>
    <submittedName>
        <fullName evidence="1">Uncharacterized protein</fullName>
    </submittedName>
</protein>
<organism evidence="1 2">
    <name type="scientific">Stylosanthes scabra</name>
    <dbReference type="NCBI Taxonomy" id="79078"/>
    <lineage>
        <taxon>Eukaryota</taxon>
        <taxon>Viridiplantae</taxon>
        <taxon>Streptophyta</taxon>
        <taxon>Embryophyta</taxon>
        <taxon>Tracheophyta</taxon>
        <taxon>Spermatophyta</taxon>
        <taxon>Magnoliopsida</taxon>
        <taxon>eudicotyledons</taxon>
        <taxon>Gunneridae</taxon>
        <taxon>Pentapetalae</taxon>
        <taxon>rosids</taxon>
        <taxon>fabids</taxon>
        <taxon>Fabales</taxon>
        <taxon>Fabaceae</taxon>
        <taxon>Papilionoideae</taxon>
        <taxon>50 kb inversion clade</taxon>
        <taxon>dalbergioids sensu lato</taxon>
        <taxon>Dalbergieae</taxon>
        <taxon>Pterocarpus clade</taxon>
        <taxon>Stylosanthes</taxon>
    </lineage>
</organism>
<evidence type="ECO:0000313" key="1">
    <source>
        <dbReference type="EMBL" id="MED6222255.1"/>
    </source>
</evidence>
<dbReference type="EMBL" id="JASCZI010272442">
    <property type="protein sequence ID" value="MED6222255.1"/>
    <property type="molecule type" value="Genomic_DNA"/>
</dbReference>